<feature type="compositionally biased region" description="Basic and acidic residues" evidence="1">
    <location>
        <begin position="372"/>
        <end position="416"/>
    </location>
</feature>
<accession>A0A8J5T5N0</accession>
<feature type="compositionally biased region" description="Acidic residues" evidence="1">
    <location>
        <begin position="1415"/>
        <end position="1426"/>
    </location>
</feature>
<keyword evidence="3" id="KW-1185">Reference proteome</keyword>
<feature type="region of interest" description="Disordered" evidence="1">
    <location>
        <begin position="1321"/>
        <end position="1350"/>
    </location>
</feature>
<feature type="compositionally biased region" description="Basic and acidic residues" evidence="1">
    <location>
        <begin position="1325"/>
        <end position="1347"/>
    </location>
</feature>
<feature type="region of interest" description="Disordered" evidence="1">
    <location>
        <begin position="1146"/>
        <end position="1298"/>
    </location>
</feature>
<feature type="compositionally biased region" description="Basic and acidic residues" evidence="1">
    <location>
        <begin position="746"/>
        <end position="775"/>
    </location>
</feature>
<proteinExistence type="predicted"/>
<dbReference type="PANTHER" id="PTHR14740">
    <property type="entry name" value="CASPASE ACTIVITY AND APOPTOSIS INHIBITOR 1"/>
    <property type="match status" value="1"/>
</dbReference>
<feature type="region of interest" description="Disordered" evidence="1">
    <location>
        <begin position="1101"/>
        <end position="1120"/>
    </location>
</feature>
<reference evidence="2" key="1">
    <citation type="journal article" date="2021" name="Sci. Adv.">
        <title>The American lobster genome reveals insights on longevity, neural, and immune adaptations.</title>
        <authorList>
            <person name="Polinski J.M."/>
            <person name="Zimin A.V."/>
            <person name="Clark K.F."/>
            <person name="Kohn A.B."/>
            <person name="Sadowski N."/>
            <person name="Timp W."/>
            <person name="Ptitsyn A."/>
            <person name="Khanna P."/>
            <person name="Romanova D.Y."/>
            <person name="Williams P."/>
            <person name="Greenwood S.J."/>
            <person name="Moroz L.L."/>
            <person name="Walt D.R."/>
            <person name="Bodnar A.G."/>
        </authorList>
    </citation>
    <scope>NUCLEOTIDE SEQUENCE</scope>
    <source>
        <strain evidence="2">GMGI-L3</strain>
    </source>
</reference>
<evidence type="ECO:0000313" key="2">
    <source>
        <dbReference type="EMBL" id="KAG7172831.1"/>
    </source>
</evidence>
<protein>
    <submittedName>
        <fullName evidence="2">Caspase activity and apoptosis inhibitor 1-like</fullName>
    </submittedName>
</protein>
<feature type="compositionally biased region" description="Basic residues" evidence="1">
    <location>
        <begin position="19"/>
        <end position="35"/>
    </location>
</feature>
<feature type="compositionally biased region" description="Basic and acidic residues" evidence="1">
    <location>
        <begin position="139"/>
        <end position="166"/>
    </location>
</feature>
<evidence type="ECO:0000313" key="3">
    <source>
        <dbReference type="Proteomes" id="UP000747542"/>
    </source>
</evidence>
<feature type="compositionally biased region" description="Low complexity" evidence="1">
    <location>
        <begin position="1376"/>
        <end position="1385"/>
    </location>
</feature>
<feature type="compositionally biased region" description="Basic and acidic residues" evidence="1">
    <location>
        <begin position="1254"/>
        <end position="1268"/>
    </location>
</feature>
<feature type="compositionally biased region" description="Basic and acidic residues" evidence="1">
    <location>
        <begin position="891"/>
        <end position="901"/>
    </location>
</feature>
<feature type="compositionally biased region" description="Polar residues" evidence="1">
    <location>
        <begin position="902"/>
        <end position="913"/>
    </location>
</feature>
<comment type="caution">
    <text evidence="2">The sequence shown here is derived from an EMBL/GenBank/DDBJ whole genome shotgun (WGS) entry which is preliminary data.</text>
</comment>
<feature type="compositionally biased region" description="Basic and acidic residues" evidence="1">
    <location>
        <begin position="237"/>
        <end position="257"/>
    </location>
</feature>
<dbReference type="Pfam" id="PF15335">
    <property type="entry name" value="CAAP1"/>
    <property type="match status" value="1"/>
</dbReference>
<feature type="compositionally biased region" description="Basic residues" evidence="1">
    <location>
        <begin position="458"/>
        <end position="496"/>
    </location>
</feature>
<feature type="region of interest" description="Disordered" evidence="1">
    <location>
        <begin position="558"/>
        <end position="581"/>
    </location>
</feature>
<feature type="compositionally biased region" description="Polar residues" evidence="1">
    <location>
        <begin position="1394"/>
        <end position="1412"/>
    </location>
</feature>
<dbReference type="GO" id="GO:0042981">
    <property type="term" value="P:regulation of apoptotic process"/>
    <property type="evidence" value="ECO:0007669"/>
    <property type="project" value="InterPro"/>
</dbReference>
<name>A0A8J5T5N0_HOMAM</name>
<feature type="region of interest" description="Disordered" evidence="1">
    <location>
        <begin position="1368"/>
        <end position="1434"/>
    </location>
</feature>
<feature type="compositionally biased region" description="Basic and acidic residues" evidence="1">
    <location>
        <begin position="935"/>
        <end position="993"/>
    </location>
</feature>
<feature type="compositionally biased region" description="Basic and acidic residues" evidence="1">
    <location>
        <begin position="275"/>
        <end position="291"/>
    </location>
</feature>
<gene>
    <name evidence="2" type="primary">CAAP1-L</name>
    <name evidence="2" type="ORF">Hamer_G022826</name>
</gene>
<feature type="region of interest" description="Disordered" evidence="1">
    <location>
        <begin position="891"/>
        <end position="993"/>
    </location>
</feature>
<feature type="compositionally biased region" description="Acidic residues" evidence="1">
    <location>
        <begin position="424"/>
        <end position="438"/>
    </location>
</feature>
<feature type="compositionally biased region" description="Polar residues" evidence="1">
    <location>
        <begin position="1203"/>
        <end position="1231"/>
    </location>
</feature>
<feature type="compositionally biased region" description="Basic residues" evidence="1">
    <location>
        <begin position="360"/>
        <end position="371"/>
    </location>
</feature>
<sequence>MKEFMVTQDTVTMPKVKNMKAKKNRIKKAKKKKLKKGIENQESESEGDNLDLCVKLYPLSHHVSDQDELVNQMFATIRGSKLEAMLPPVLRGIPVKELKKLCLHELRGMSKKRILCCINGQMMEGSSGSDEDEEEDKEEQDKAAREEVKSQENNTKGDKRKSISEHIPEGFLQKKIKVEPGLEDTSGQGHDTGKSVLELLELEMRARIIKTMLEKGDEGKKIAEDAIAAVMQSAKQITKDDNQMSREKETKAVEAESKVAVVPQQQKITGEAISNEERRGDRPNGSKDGRTSHRRHTGRSRDDGSRKSSRRKVRDRRERSNSVVSDYGEHKKKPKGGANYDRHIQKKKKITRKEFEERMKRAKKNRTYRQRKTSEDEEKAKENKQEHWKEPNIGEGEAMKENSADGGKDVQNKPAEEPSGEVSEKEEGELDSNEEEEGACTPSDISSASNYYSSSPSSRKRSYSSRSRSKSFSKSRSRSPGRRKRRSSYTRSRTRSRSLEWKNKNEGKQNYERINKEPVRNDNISKKVISKASLVNPKENKEEEENWGQKCDIEFVDSEEDFDDNPDITKEPASQTRMPANTGHIIERASISFSLQKKSAPNITPSIDLDDLPLKQNRKNNVSNNFTSDSCISLTETCKSPNKAMEEIVISSDSESEKQKNVSLVTSRRKKKVTPNSKQAILEQSNLLLSKEEATKSVAEVVKKPAERKQETGEPYPECLTTERQIQSMDNNDPLTELNNDSAVEQREIKKQKVEQRPDEIETDIKNKCKDDSTSHHTAVQQLGMHSVDEVHVKTRLEDKSALNLLEKNNGNDTETPENVASQLSGPNNVDSSKKNISSNDHNVISNNDQKMRKCDNILANQVHMVSIQSCLSDPPIELSHSISKLISKGNHDSVNKKSISENKNLIGTQDMASGTFERTKELSNESCKENAVVEENKDSQDAHKKPKINKGDLWESRDQKDHEESKTSEDDHEESSKQEVQPETKESSMRTLVMERDLTKADSHAKIHEEKMVEQSLETDCPAEKCIERTEVVKEMDNGNRDTPEECLQKENNNFSIIEEEVGEKEKTSTNTKVKEVDSKIGEQTEQEFYRGAEQLTVNIDEKDDDPSVEEFTGDYSPVEPIRIDTGLIRKSVVRQQRVNLVMPDKSWTKRERKKKEKSRDTLVMEGIGFLKNTLSESSQRENEGVTPKTNKSDEKIELEETLSSSVASASETDNSILADDNTPTNSTIHSPKIAREQETTAPSPEAVSYEDYEPKSYEKSQKRIVQETEIIGVIETSKDSSSDNFDDSDLGGSSWSMRWLQSEKVQKVVTSSKMLSRVRKQIQKKDKATKVVTAEKTEEPQKKTTEPLVPVIGSIEEYERLFGMNVKKDQAKASDSSGTSPPGMTGPGEQPDQPSFAQESTQGPSTSAPSFGSDDEGEDSEEEALWTKILGK</sequence>
<feature type="region of interest" description="Disordered" evidence="1">
    <location>
        <begin position="807"/>
        <end position="847"/>
    </location>
</feature>
<feature type="compositionally biased region" description="Acidic residues" evidence="1">
    <location>
        <begin position="1103"/>
        <end position="1114"/>
    </location>
</feature>
<feature type="region of interest" description="Disordered" evidence="1">
    <location>
        <begin position="123"/>
        <end position="166"/>
    </location>
</feature>
<feature type="region of interest" description="Disordered" evidence="1">
    <location>
        <begin position="1061"/>
        <end position="1081"/>
    </location>
</feature>
<feature type="region of interest" description="Disordered" evidence="1">
    <location>
        <begin position="19"/>
        <end position="42"/>
    </location>
</feature>
<evidence type="ECO:0000256" key="1">
    <source>
        <dbReference type="SAM" id="MobiDB-lite"/>
    </source>
</evidence>
<dbReference type="PANTHER" id="PTHR14740:SF3">
    <property type="entry name" value="CASPASE ACTIVITY AND APOPTOSIS INHIBITOR 1"/>
    <property type="match status" value="1"/>
</dbReference>
<dbReference type="InterPro" id="IPR038991">
    <property type="entry name" value="CAAP1"/>
</dbReference>
<feature type="compositionally biased region" description="Basic and acidic residues" evidence="1">
    <location>
        <begin position="497"/>
        <end position="525"/>
    </location>
</feature>
<feature type="compositionally biased region" description="Basic and acidic residues" evidence="1">
    <location>
        <begin position="918"/>
        <end position="929"/>
    </location>
</feature>
<feature type="region of interest" description="Disordered" evidence="1">
    <location>
        <begin position="234"/>
        <end position="525"/>
    </location>
</feature>
<feature type="compositionally biased region" description="Low complexity" evidence="1">
    <location>
        <begin position="446"/>
        <end position="457"/>
    </location>
</feature>
<dbReference type="Proteomes" id="UP000747542">
    <property type="component" value="Unassembled WGS sequence"/>
</dbReference>
<feature type="region of interest" description="Disordered" evidence="1">
    <location>
        <begin position="746"/>
        <end position="776"/>
    </location>
</feature>
<dbReference type="EMBL" id="JAHLQT010010410">
    <property type="protein sequence ID" value="KAG7172831.1"/>
    <property type="molecule type" value="Genomic_DNA"/>
</dbReference>
<organism evidence="2 3">
    <name type="scientific">Homarus americanus</name>
    <name type="common">American lobster</name>
    <dbReference type="NCBI Taxonomy" id="6706"/>
    <lineage>
        <taxon>Eukaryota</taxon>
        <taxon>Metazoa</taxon>
        <taxon>Ecdysozoa</taxon>
        <taxon>Arthropoda</taxon>
        <taxon>Crustacea</taxon>
        <taxon>Multicrustacea</taxon>
        <taxon>Malacostraca</taxon>
        <taxon>Eumalacostraca</taxon>
        <taxon>Eucarida</taxon>
        <taxon>Decapoda</taxon>
        <taxon>Pleocyemata</taxon>
        <taxon>Astacidea</taxon>
        <taxon>Nephropoidea</taxon>
        <taxon>Nephropidae</taxon>
        <taxon>Homarus</taxon>
    </lineage>
</organism>
<dbReference type="OrthoDB" id="6371270at2759"/>
<feature type="region of interest" description="Disordered" evidence="1">
    <location>
        <begin position="651"/>
        <end position="671"/>
    </location>
</feature>
<feature type="compositionally biased region" description="Acidic residues" evidence="1">
    <location>
        <begin position="129"/>
        <end position="138"/>
    </location>
</feature>
<feature type="compositionally biased region" description="Basic and acidic residues" evidence="1">
    <location>
        <begin position="1065"/>
        <end position="1081"/>
    </location>
</feature>